<reference evidence="10" key="1">
    <citation type="journal article" date="2020" name="Fungal Divers.">
        <title>Resolving the Mortierellaceae phylogeny through synthesis of multi-gene phylogenetics and phylogenomics.</title>
        <authorList>
            <person name="Vandepol N."/>
            <person name="Liber J."/>
            <person name="Desiro A."/>
            <person name="Na H."/>
            <person name="Kennedy M."/>
            <person name="Barry K."/>
            <person name="Grigoriev I.V."/>
            <person name="Miller A.N."/>
            <person name="O'Donnell K."/>
            <person name="Stajich J.E."/>
            <person name="Bonito G."/>
        </authorList>
    </citation>
    <scope>NUCLEOTIDE SEQUENCE</scope>
    <source>
        <strain evidence="10">CK1249</strain>
    </source>
</reference>
<feature type="domain" description="NF-X1-type" evidence="9">
    <location>
        <begin position="772"/>
        <end position="794"/>
    </location>
</feature>
<dbReference type="GO" id="GO:0031380">
    <property type="term" value="C:nuclear RNA-directed RNA polymerase complex"/>
    <property type="evidence" value="ECO:0007669"/>
    <property type="project" value="TreeGrafter"/>
</dbReference>
<evidence type="ECO:0000256" key="5">
    <source>
        <dbReference type="ARBA" id="ARBA00022771"/>
    </source>
</evidence>
<dbReference type="GO" id="GO:0004386">
    <property type="term" value="F:helicase activity"/>
    <property type="evidence" value="ECO:0007669"/>
    <property type="project" value="InterPro"/>
</dbReference>
<dbReference type="SMART" id="SM00438">
    <property type="entry name" value="ZnF_NFX"/>
    <property type="match status" value="5"/>
</dbReference>
<evidence type="ECO:0000259" key="9">
    <source>
        <dbReference type="SMART" id="SM00438"/>
    </source>
</evidence>
<dbReference type="Gene3D" id="3.40.50.300">
    <property type="entry name" value="P-loop containing nucleotide triphosphate hydrolases"/>
    <property type="match status" value="3"/>
</dbReference>
<evidence type="ECO:0000256" key="4">
    <source>
        <dbReference type="ARBA" id="ARBA00022737"/>
    </source>
</evidence>
<evidence type="ECO:0000256" key="1">
    <source>
        <dbReference type="ARBA" id="ARBA00004496"/>
    </source>
</evidence>
<dbReference type="Pfam" id="PF13086">
    <property type="entry name" value="AAA_11"/>
    <property type="match status" value="1"/>
</dbReference>
<feature type="region of interest" description="Disordered" evidence="8">
    <location>
        <begin position="1193"/>
        <end position="1225"/>
    </location>
</feature>
<dbReference type="InterPro" id="IPR046439">
    <property type="entry name" value="ZF_RZ_dom"/>
</dbReference>
<keyword evidence="5" id="KW-0863">Zinc-finger</keyword>
<dbReference type="PANTHER" id="PTHR10887:SF445">
    <property type="entry name" value="NFX1-TYPE ZINC FINGER-CONTAINING PROTEIN 1"/>
    <property type="match status" value="1"/>
</dbReference>
<feature type="domain" description="NF-X1-type" evidence="9">
    <location>
        <begin position="935"/>
        <end position="954"/>
    </location>
</feature>
<feature type="domain" description="NF-X1-type" evidence="9">
    <location>
        <begin position="1013"/>
        <end position="1033"/>
    </location>
</feature>
<comment type="caution">
    <text evidence="10">The sequence shown here is derived from an EMBL/GenBank/DDBJ whole genome shotgun (WGS) entry which is preliminary data.</text>
</comment>
<keyword evidence="11" id="KW-1185">Reference proteome</keyword>
<feature type="region of interest" description="Disordered" evidence="8">
    <location>
        <begin position="307"/>
        <end position="329"/>
    </location>
</feature>
<keyword evidence="4" id="KW-0677">Repeat</keyword>
<dbReference type="CDD" id="cd06008">
    <property type="entry name" value="NF-X1-zinc-finger"/>
    <property type="match status" value="1"/>
</dbReference>
<dbReference type="EMBL" id="JAAAHY010000083">
    <property type="protein sequence ID" value="KAF9967370.1"/>
    <property type="molecule type" value="Genomic_DNA"/>
</dbReference>
<dbReference type="SUPFAM" id="SSF52540">
    <property type="entry name" value="P-loop containing nucleoside triphosphate hydrolases"/>
    <property type="match status" value="1"/>
</dbReference>
<feature type="domain" description="NF-X1-type" evidence="9">
    <location>
        <begin position="803"/>
        <end position="820"/>
    </location>
</feature>
<dbReference type="Pfam" id="PF20173">
    <property type="entry name" value="ZnF_RZ-type"/>
    <property type="match status" value="1"/>
</dbReference>
<proteinExistence type="predicted"/>
<dbReference type="GO" id="GO:0031048">
    <property type="term" value="P:regulatory ncRNA-mediated heterochromatin formation"/>
    <property type="evidence" value="ECO:0007669"/>
    <property type="project" value="TreeGrafter"/>
</dbReference>
<dbReference type="InterPro" id="IPR000967">
    <property type="entry name" value="Znf_NFX1"/>
</dbReference>
<keyword evidence="3" id="KW-0479">Metal-binding</keyword>
<dbReference type="Proteomes" id="UP000738359">
    <property type="component" value="Unassembled WGS sequence"/>
</dbReference>
<keyword evidence="6" id="KW-0862">Zinc</keyword>
<dbReference type="CDD" id="cd18808">
    <property type="entry name" value="SF1_C_Upf1"/>
    <property type="match status" value="1"/>
</dbReference>
<name>A0A9P6JDA5_MORAP</name>
<dbReference type="InterPro" id="IPR027417">
    <property type="entry name" value="P-loop_NTPase"/>
</dbReference>
<sequence>MCSNSDYCQFVRAMKNKVISPKDVFMVESMGGNFESYRPILQALQTIDPGVMPFGKYFAPTAEEPSRASTTLVDPPRYALAPRFEFDLSIILKSGAPCRLNVRDPGSRRLAIAALRADSLCDDTQAQALVDSAKPPGTGKTTIGVELMRVLTHNAQRMQYGPILCICYSEHALDQFLERLLNRGINRMVRIGARSPKWLQDCNLYEMVRKRQKSPKERATVDRAHEDWHAAADSLHIIDKDLQSLQPSAECILRVVLTENEEHHREFKRGPCAASAGIKGKTAADNYRFWASMHDIRSIERENELRRNTTNGQAGLSSGPNDQLPLPNSRRPLLQLQSASLWTMSRWERNILVKSWVAKAGSVENLDNKIQTSHMELMAKMQECSKGVEEGYDAIRRKVLREVQVIGVTTYGAAKHQNLLADLKPKIVICEEAGEVLESHILAALSGSTEHLILIGDHLQLRPKICSYELSSESHQGRQYNLNRSLFERLVVSAKLPSSLLTTQRRMRPEICDVVRHALYPELVDGEDVFEYPDVPGMATNVFFMSHQYPEDARDQYLALSASNTFEAKMVKALVLHLLRNGCEPSSIAVLTPFIRQLTKLRDTLGGVTNLALYGRDQELLGERRNHDDISLTAESDQAGRITLRTVDNFQGEEADIVIISLVRSSYREDEDDFSSSIGFLKSSNRTNVLLSRAKHGMYLIGDAALMNKPQNGIWPQVITELDRKGRVGEGFLLRCRNHPDIEIPPATDPAMFETLMPDGICEMPCSHLLPCRHACSRPCHVDDMDHEDFECQRSCDRVHRLCGHACNKLCVENCGECQLPIGDLVLLCGHTLRNAFCPQWRYLSTVRCKERVQKRLPHCEHEVKVDCCESVNSIQCEAKCSVMMPCGHSCTRSCRECQSDSLRVSRYGYLPVSRMIDRTVHGICKQTCVKVLECGHVCNGLCHHGADCPPCSKRCAMACSHRKCDHLCQIMCPPCYEPCAWSCPHQENCPLPCGVPCSRLPCDRRCQETLSCGHQCPSLCGEECPPSKYCVECSSDPSTLSQARGSAYPVLVLPCGHALTTHILDHYMRMWEYYERAQDGTTIIFGKTKPLPNSQASVVRCPSCRVPIAGIRRYGRRIKSTQITLCLKKFEMGQTTALHKAEAIFSRNQGIREMVPLILDGISGLVFNSTQEVIQKSFLAMWQMVSGATSSSGSSARASQQEEDLNAKSGRVLGSPASDGDSFPNSDIGSLSLYDIPPEQEQIWMKLIAPALRALKAFSDVHWKAIATPNRRLFEASAAYLYDFRTQSYVDSTAVNDGRLMMENLARECGLPPDGHAGSSFVRSIQGRCDVLLLVLHTAMQVLEKISIKVYHDHPSVSGWSRFVEDLLQCNDVHSRMLRDAAAKGKYYRLEMHAKMSLLDIYVKRMQWLGHRPFDRRHILRKLNREAAVQDTLVQFKMTLQEIQVGDQIDLWRECLPKARLLEARMVTARKTALGELKYNPASGEGKLEIMRFKQIDLHMAGRCHRCPNGHLNMITNSQVALQQPICPDCDERVGDFLHQLH</sequence>
<keyword evidence="7" id="KW-0391">Immunity</keyword>
<evidence type="ECO:0000256" key="7">
    <source>
        <dbReference type="ARBA" id="ARBA00022859"/>
    </source>
</evidence>
<dbReference type="Pfam" id="PF13087">
    <property type="entry name" value="AAA_12"/>
    <property type="match status" value="1"/>
</dbReference>
<dbReference type="GO" id="GO:0002376">
    <property type="term" value="P:immune system process"/>
    <property type="evidence" value="ECO:0007669"/>
    <property type="project" value="UniProtKB-KW"/>
</dbReference>
<dbReference type="OrthoDB" id="2423195at2759"/>
<comment type="subcellular location">
    <subcellularLocation>
        <location evidence="1">Cytoplasm</location>
    </subcellularLocation>
</comment>
<evidence type="ECO:0000313" key="10">
    <source>
        <dbReference type="EMBL" id="KAF9967370.1"/>
    </source>
</evidence>
<accession>A0A9P6JDA5</accession>
<dbReference type="InterPro" id="IPR045055">
    <property type="entry name" value="DNA2/NAM7-like"/>
</dbReference>
<dbReference type="InterPro" id="IPR047187">
    <property type="entry name" value="SF1_C_Upf1"/>
</dbReference>
<dbReference type="InterPro" id="IPR041677">
    <property type="entry name" value="DNA2/NAM7_AAA_11"/>
</dbReference>
<dbReference type="PANTHER" id="PTHR10887">
    <property type="entry name" value="DNA2/NAM7 HELICASE FAMILY"/>
    <property type="match status" value="1"/>
</dbReference>
<feature type="compositionally biased region" description="Polar residues" evidence="8">
    <location>
        <begin position="308"/>
        <end position="321"/>
    </location>
</feature>
<dbReference type="GO" id="GO:0005737">
    <property type="term" value="C:cytoplasm"/>
    <property type="evidence" value="ECO:0007669"/>
    <property type="project" value="UniProtKB-SubCell"/>
</dbReference>
<evidence type="ECO:0000256" key="2">
    <source>
        <dbReference type="ARBA" id="ARBA00022490"/>
    </source>
</evidence>
<evidence type="ECO:0000256" key="6">
    <source>
        <dbReference type="ARBA" id="ARBA00022833"/>
    </source>
</evidence>
<protein>
    <recommendedName>
        <fullName evidence="9">NF-X1-type domain-containing protein</fullName>
    </recommendedName>
</protein>
<keyword evidence="2" id="KW-0963">Cytoplasm</keyword>
<dbReference type="InterPro" id="IPR041679">
    <property type="entry name" value="DNA2/NAM7-like_C"/>
</dbReference>
<evidence type="ECO:0000256" key="3">
    <source>
        <dbReference type="ARBA" id="ARBA00022723"/>
    </source>
</evidence>
<gene>
    <name evidence="10" type="ORF">BGZ70_009832</name>
</gene>
<evidence type="ECO:0000256" key="8">
    <source>
        <dbReference type="SAM" id="MobiDB-lite"/>
    </source>
</evidence>
<organism evidence="10 11">
    <name type="scientific">Mortierella alpina</name>
    <name type="common">Oleaginous fungus</name>
    <name type="synonym">Mortierella renispora</name>
    <dbReference type="NCBI Taxonomy" id="64518"/>
    <lineage>
        <taxon>Eukaryota</taxon>
        <taxon>Fungi</taxon>
        <taxon>Fungi incertae sedis</taxon>
        <taxon>Mucoromycota</taxon>
        <taxon>Mortierellomycotina</taxon>
        <taxon>Mortierellomycetes</taxon>
        <taxon>Mortierellales</taxon>
        <taxon>Mortierellaceae</taxon>
        <taxon>Mortierella</taxon>
    </lineage>
</organism>
<evidence type="ECO:0000313" key="11">
    <source>
        <dbReference type="Proteomes" id="UP000738359"/>
    </source>
</evidence>
<dbReference type="GO" id="GO:0008270">
    <property type="term" value="F:zinc ion binding"/>
    <property type="evidence" value="ECO:0007669"/>
    <property type="project" value="UniProtKB-KW"/>
</dbReference>
<feature type="domain" description="NF-X1-type" evidence="9">
    <location>
        <begin position="860"/>
        <end position="883"/>
    </location>
</feature>